<dbReference type="PROSITE" id="PS50293">
    <property type="entry name" value="TPR_REGION"/>
    <property type="match status" value="1"/>
</dbReference>
<organism evidence="3 4">
    <name type="scientific">Aureibacter tunicatorum</name>
    <dbReference type="NCBI Taxonomy" id="866807"/>
    <lineage>
        <taxon>Bacteria</taxon>
        <taxon>Pseudomonadati</taxon>
        <taxon>Bacteroidota</taxon>
        <taxon>Cytophagia</taxon>
        <taxon>Cytophagales</taxon>
        <taxon>Persicobacteraceae</taxon>
        <taxon>Aureibacter</taxon>
    </lineage>
</organism>
<evidence type="ECO:0000313" key="4">
    <source>
        <dbReference type="Proteomes" id="UP001185092"/>
    </source>
</evidence>
<feature type="repeat" description="TPR" evidence="1">
    <location>
        <begin position="407"/>
        <end position="440"/>
    </location>
</feature>
<dbReference type="Gene3D" id="3.40.710.10">
    <property type="entry name" value="DD-peptidase/beta-lactamase superfamily"/>
    <property type="match status" value="1"/>
</dbReference>
<proteinExistence type="predicted"/>
<dbReference type="InterPro" id="IPR001466">
    <property type="entry name" value="Beta-lactam-related"/>
</dbReference>
<reference evidence="3" key="1">
    <citation type="submission" date="2023-07" db="EMBL/GenBank/DDBJ databases">
        <title>Genomic Encyclopedia of Type Strains, Phase IV (KMG-IV): sequencing the most valuable type-strain genomes for metagenomic binning, comparative biology and taxonomic classification.</title>
        <authorList>
            <person name="Goeker M."/>
        </authorList>
    </citation>
    <scope>NUCLEOTIDE SEQUENCE</scope>
    <source>
        <strain evidence="3">DSM 26174</strain>
    </source>
</reference>
<keyword evidence="4" id="KW-1185">Reference proteome</keyword>
<dbReference type="AlphaFoldDB" id="A0AAE3XP01"/>
<evidence type="ECO:0000259" key="2">
    <source>
        <dbReference type="Pfam" id="PF00144"/>
    </source>
</evidence>
<name>A0AAE3XP01_9BACT</name>
<dbReference type="SUPFAM" id="SSF56601">
    <property type="entry name" value="beta-lactamase/transpeptidase-like"/>
    <property type="match status" value="1"/>
</dbReference>
<dbReference type="InterPro" id="IPR050491">
    <property type="entry name" value="AmpC-like"/>
</dbReference>
<dbReference type="RefSeq" id="WP_309940389.1">
    <property type="nucleotide sequence ID" value="NZ_AP025305.1"/>
</dbReference>
<evidence type="ECO:0000313" key="3">
    <source>
        <dbReference type="EMBL" id="MDR6240452.1"/>
    </source>
</evidence>
<dbReference type="PANTHER" id="PTHR46825">
    <property type="entry name" value="D-ALANYL-D-ALANINE-CARBOXYPEPTIDASE/ENDOPEPTIDASE AMPH"/>
    <property type="match status" value="1"/>
</dbReference>
<accession>A0AAE3XP01</accession>
<dbReference type="InterPro" id="IPR012338">
    <property type="entry name" value="Beta-lactam/transpept-like"/>
</dbReference>
<dbReference type="InterPro" id="IPR019734">
    <property type="entry name" value="TPR_rpt"/>
</dbReference>
<dbReference type="Pfam" id="PF00144">
    <property type="entry name" value="Beta-lactamase"/>
    <property type="match status" value="1"/>
</dbReference>
<dbReference type="EMBL" id="JAVDQD010000004">
    <property type="protein sequence ID" value="MDR6240452.1"/>
    <property type="molecule type" value="Genomic_DNA"/>
</dbReference>
<evidence type="ECO:0000256" key="1">
    <source>
        <dbReference type="PROSITE-ProRule" id="PRU00339"/>
    </source>
</evidence>
<keyword evidence="1" id="KW-0802">TPR repeat</keyword>
<dbReference type="SUPFAM" id="SSF48452">
    <property type="entry name" value="TPR-like"/>
    <property type="match status" value="1"/>
</dbReference>
<dbReference type="PANTHER" id="PTHR46825:SF9">
    <property type="entry name" value="BETA-LACTAMASE-RELATED DOMAIN-CONTAINING PROTEIN"/>
    <property type="match status" value="1"/>
</dbReference>
<dbReference type="Gene3D" id="1.25.40.10">
    <property type="entry name" value="Tetratricopeptide repeat domain"/>
    <property type="match status" value="1"/>
</dbReference>
<feature type="domain" description="Beta-lactamase-related" evidence="2">
    <location>
        <begin position="35"/>
        <end position="348"/>
    </location>
</feature>
<dbReference type="Proteomes" id="UP001185092">
    <property type="component" value="Unassembled WGS sequence"/>
</dbReference>
<gene>
    <name evidence="3" type="ORF">HNQ88_003518</name>
</gene>
<comment type="caution">
    <text evidence="3">The sequence shown here is derived from an EMBL/GenBank/DDBJ whole genome shotgun (WGS) entry which is preliminary data.</text>
</comment>
<protein>
    <submittedName>
        <fullName evidence="3">CubicO group peptidase (Beta-lactamase class C family)</fullName>
    </submittedName>
</protein>
<dbReference type="PROSITE" id="PS50005">
    <property type="entry name" value="TPR"/>
    <property type="match status" value="2"/>
</dbReference>
<dbReference type="SMART" id="SM00028">
    <property type="entry name" value="TPR"/>
    <property type="match status" value="2"/>
</dbReference>
<dbReference type="InterPro" id="IPR011990">
    <property type="entry name" value="TPR-like_helical_dom_sf"/>
</dbReference>
<feature type="repeat" description="TPR" evidence="1">
    <location>
        <begin position="441"/>
        <end position="474"/>
    </location>
</feature>
<sequence>MKNLILALTCFACFSCQSAKKNEENPFKVHAKLIDQYAESSLKKGNINSLAIAVYKEGMIYQNYYGEMDKGQNNQPNDKTLYEIASISKIFAGTLAAKAVLEGKFKLEDDIRMYLDGDYSNLEFEGTPVTIQNLLTHTIGFNNPDRLKEIFEKTNEGYYENKAFEYDMTDFLGELKSVNLHKKPGTHYQYNSSGPELVAYILSKTYERPYEDLLMDLFAEIGMNNSYLQNYDQHKQYLSNGYGEHHQVASIDKTPLLGGASGVISTLPDMIKFMKFQMESDNKYISESYRYLFQSEESNMGYLWEVGEGEKEGFFYAKTGTANGIQSGLFLCPTSNYAIVLIMNNNSEIAFNDWVNLYYKIENDLIDYPKINLVAYLEPELINNTEKAIIKYHKLKTDTANFVAGSSYYMNALGYDLIAQNKFDKAIEIFEFAVSENPEDANLFDSLGEAYFLAKDYRKSADNFKKSLELNPDNSNAEEYLEKISELRNKLN</sequence>